<dbReference type="Proteomes" id="UP000023152">
    <property type="component" value="Unassembled WGS sequence"/>
</dbReference>
<evidence type="ECO:0000256" key="3">
    <source>
        <dbReference type="ARBA" id="ARBA00012759"/>
    </source>
</evidence>
<evidence type="ECO:0000259" key="10">
    <source>
        <dbReference type="PROSITE" id="PS50235"/>
    </source>
</evidence>
<evidence type="ECO:0000256" key="1">
    <source>
        <dbReference type="ARBA" id="ARBA00000707"/>
    </source>
</evidence>
<dbReference type="InterPro" id="IPR050164">
    <property type="entry name" value="Peptidase_C19"/>
</dbReference>
<sequence>MKNLYVCMCVCKKKKKRIKDVRTQETSIVHKVWGGYLRSQVKCDHCGKESNTYDSILDLSLEIKGTSVMTALKHFTAKELLHGNNRYRCGKCRSLQKATKQLSIFEPPNVLVLHLKRFAYQQRHSLGRGYGLFGFGGKINKHIAFEQELDITSFMSYSTCPKVSYRLIGVVVHHGHTANSGHYIAYIHSMDDRWYCMDDSRVIPVNLQTVLAQNAYLLFYLRNEPKIPYQSPLLSSRTESIDMTDIQWDVKVHKQPVSSNNNKHIKLKNEETPQNLNLLPTLQVLYIYLFSFFIIIITCTHAYTHIISIFNIYVYVYNIYKKKKKGRKRPRSEKEGSSLVMCPNDTKKRRVVVEERDNSAEELLRRFLEDENDGQEESCNDIWSPYTRTDSIISMLSDSSSALPLSLPLDKQQYNNGDGTDSCTTTESQEQHHHPPKTPLSTNGKTKYRNALQSCNASVQEVEAYLNANHNHNNSNGHSNGGTVNGTDTKSTKNGWGINTHLDKRVQESHQQFQEQLKEKHEEFIPEKSEWDQLLDTGAVIGKKQGSKKKRTEKWDQISAQKQLPHSNPFQSRQSGEINQEIPMRTAINKETGEKKKLHFKRYTTKNTTKRYRNYRYEKRTDL</sequence>
<dbReference type="SUPFAM" id="SSF54001">
    <property type="entry name" value="Cysteine proteinases"/>
    <property type="match status" value="1"/>
</dbReference>
<evidence type="ECO:0000256" key="4">
    <source>
        <dbReference type="ARBA" id="ARBA00022670"/>
    </source>
</evidence>
<dbReference type="Gene3D" id="3.90.70.10">
    <property type="entry name" value="Cysteine proteinases"/>
    <property type="match status" value="1"/>
</dbReference>
<dbReference type="Pfam" id="PF00443">
    <property type="entry name" value="UCH"/>
    <property type="match status" value="1"/>
</dbReference>
<evidence type="ECO:0000256" key="2">
    <source>
        <dbReference type="ARBA" id="ARBA00009085"/>
    </source>
</evidence>
<name>X6P984_RETFI</name>
<keyword evidence="4" id="KW-0645">Protease</keyword>
<feature type="compositionally biased region" description="Polar residues" evidence="8">
    <location>
        <begin position="558"/>
        <end position="578"/>
    </location>
</feature>
<dbReference type="OrthoDB" id="420187at2759"/>
<dbReference type="EC" id="3.4.19.12" evidence="3"/>
<dbReference type="EMBL" id="ASPP01001964">
    <property type="protein sequence ID" value="ETO35095.1"/>
    <property type="molecule type" value="Genomic_DNA"/>
</dbReference>
<proteinExistence type="inferred from homology"/>
<keyword evidence="6" id="KW-0378">Hydrolase</keyword>
<comment type="catalytic activity">
    <reaction evidence="1">
        <text>Thiol-dependent hydrolysis of ester, thioester, amide, peptide and isopeptide bonds formed by the C-terminal Gly of ubiquitin (a 76-residue protein attached to proteins as an intracellular targeting signal).</text>
        <dbReference type="EC" id="3.4.19.12"/>
    </reaction>
</comment>
<keyword evidence="5" id="KW-0833">Ubl conjugation pathway</keyword>
<keyword evidence="9" id="KW-1133">Transmembrane helix</keyword>
<dbReference type="GO" id="GO:0005829">
    <property type="term" value="C:cytosol"/>
    <property type="evidence" value="ECO:0007669"/>
    <property type="project" value="TreeGrafter"/>
</dbReference>
<reference evidence="11 12" key="1">
    <citation type="journal article" date="2013" name="Curr. Biol.">
        <title>The Genome of the Foraminiferan Reticulomyxa filosa.</title>
        <authorList>
            <person name="Glockner G."/>
            <person name="Hulsmann N."/>
            <person name="Schleicher M."/>
            <person name="Noegel A.A."/>
            <person name="Eichinger L."/>
            <person name="Gallinger C."/>
            <person name="Pawlowski J."/>
            <person name="Sierra R."/>
            <person name="Euteneuer U."/>
            <person name="Pillet L."/>
            <person name="Moustafa A."/>
            <person name="Platzer M."/>
            <person name="Groth M."/>
            <person name="Szafranski K."/>
            <person name="Schliwa M."/>
        </authorList>
    </citation>
    <scope>NUCLEOTIDE SEQUENCE [LARGE SCALE GENOMIC DNA]</scope>
</reference>
<accession>X6P984</accession>
<evidence type="ECO:0000256" key="8">
    <source>
        <dbReference type="SAM" id="MobiDB-lite"/>
    </source>
</evidence>
<evidence type="ECO:0000256" key="9">
    <source>
        <dbReference type="SAM" id="Phobius"/>
    </source>
</evidence>
<dbReference type="PROSITE" id="PS50235">
    <property type="entry name" value="USP_3"/>
    <property type="match status" value="1"/>
</dbReference>
<dbReference type="InterPro" id="IPR038765">
    <property type="entry name" value="Papain-like_cys_pep_sf"/>
</dbReference>
<dbReference type="GO" id="GO:0006508">
    <property type="term" value="P:proteolysis"/>
    <property type="evidence" value="ECO:0007669"/>
    <property type="project" value="UniProtKB-KW"/>
</dbReference>
<dbReference type="GO" id="GO:0005634">
    <property type="term" value="C:nucleus"/>
    <property type="evidence" value="ECO:0007669"/>
    <property type="project" value="TreeGrafter"/>
</dbReference>
<dbReference type="InterPro" id="IPR018200">
    <property type="entry name" value="USP_CS"/>
</dbReference>
<protein>
    <recommendedName>
        <fullName evidence="3">ubiquitinyl hydrolase 1</fullName>
        <ecNumber evidence="3">3.4.19.12</ecNumber>
    </recommendedName>
</protein>
<feature type="domain" description="USP" evidence="10">
    <location>
        <begin position="1"/>
        <end position="223"/>
    </location>
</feature>
<feature type="region of interest" description="Disordered" evidence="8">
    <location>
        <begin position="542"/>
        <end position="578"/>
    </location>
</feature>
<comment type="similarity">
    <text evidence="2">Belongs to the peptidase C19 family.</text>
</comment>
<organism evidence="11 12">
    <name type="scientific">Reticulomyxa filosa</name>
    <dbReference type="NCBI Taxonomy" id="46433"/>
    <lineage>
        <taxon>Eukaryota</taxon>
        <taxon>Sar</taxon>
        <taxon>Rhizaria</taxon>
        <taxon>Retaria</taxon>
        <taxon>Foraminifera</taxon>
        <taxon>Monothalamids</taxon>
        <taxon>Reticulomyxidae</taxon>
        <taxon>Reticulomyxa</taxon>
    </lineage>
</organism>
<feature type="region of interest" description="Disordered" evidence="8">
    <location>
        <begin position="470"/>
        <end position="494"/>
    </location>
</feature>
<dbReference type="InterPro" id="IPR028889">
    <property type="entry name" value="USP"/>
</dbReference>
<keyword evidence="9" id="KW-0472">Membrane</keyword>
<evidence type="ECO:0000313" key="11">
    <source>
        <dbReference type="EMBL" id="ETO35095.1"/>
    </source>
</evidence>
<feature type="transmembrane region" description="Helical" evidence="9">
    <location>
        <begin position="276"/>
        <end position="296"/>
    </location>
</feature>
<dbReference type="GO" id="GO:0016579">
    <property type="term" value="P:protein deubiquitination"/>
    <property type="evidence" value="ECO:0007669"/>
    <property type="project" value="InterPro"/>
</dbReference>
<dbReference type="PANTHER" id="PTHR24006:SF758">
    <property type="entry name" value="UBIQUITIN CARBOXYL-TERMINAL HYDROLASE 36"/>
    <property type="match status" value="1"/>
</dbReference>
<keyword evidence="7" id="KW-0788">Thiol protease</keyword>
<dbReference type="GO" id="GO:0004843">
    <property type="term" value="F:cysteine-type deubiquitinase activity"/>
    <property type="evidence" value="ECO:0007669"/>
    <property type="project" value="UniProtKB-EC"/>
</dbReference>
<keyword evidence="9" id="KW-0812">Transmembrane</keyword>
<evidence type="ECO:0000256" key="7">
    <source>
        <dbReference type="ARBA" id="ARBA00022807"/>
    </source>
</evidence>
<evidence type="ECO:0000256" key="5">
    <source>
        <dbReference type="ARBA" id="ARBA00022786"/>
    </source>
</evidence>
<dbReference type="InterPro" id="IPR001394">
    <property type="entry name" value="Peptidase_C19_UCH"/>
</dbReference>
<dbReference type="PANTHER" id="PTHR24006">
    <property type="entry name" value="UBIQUITIN CARBOXYL-TERMINAL HYDROLASE"/>
    <property type="match status" value="1"/>
</dbReference>
<feature type="transmembrane region" description="Helical" evidence="9">
    <location>
        <begin position="302"/>
        <end position="320"/>
    </location>
</feature>
<keyword evidence="12" id="KW-1185">Reference proteome</keyword>
<comment type="caution">
    <text evidence="11">The sequence shown here is derived from an EMBL/GenBank/DDBJ whole genome shotgun (WGS) entry which is preliminary data.</text>
</comment>
<gene>
    <name evidence="11" type="ORF">RFI_01980</name>
</gene>
<dbReference type="AlphaFoldDB" id="X6P984"/>
<evidence type="ECO:0000256" key="6">
    <source>
        <dbReference type="ARBA" id="ARBA00022801"/>
    </source>
</evidence>
<feature type="region of interest" description="Disordered" evidence="8">
    <location>
        <begin position="407"/>
        <end position="445"/>
    </location>
</feature>
<dbReference type="PROSITE" id="PS00973">
    <property type="entry name" value="USP_2"/>
    <property type="match status" value="1"/>
</dbReference>
<evidence type="ECO:0000313" key="12">
    <source>
        <dbReference type="Proteomes" id="UP000023152"/>
    </source>
</evidence>
<feature type="compositionally biased region" description="Polar residues" evidence="8">
    <location>
        <begin position="412"/>
        <end position="428"/>
    </location>
</feature>
<feature type="compositionally biased region" description="Polar residues" evidence="8">
    <location>
        <begin position="485"/>
        <end position="494"/>
    </location>
</feature>